<dbReference type="PANTHER" id="PTHR24421">
    <property type="entry name" value="NITRATE/NITRITE SENSOR PROTEIN NARX-RELATED"/>
    <property type="match status" value="1"/>
</dbReference>
<comment type="caution">
    <text evidence="6">The sequence shown here is derived from an EMBL/GenBank/DDBJ whole genome shotgun (WGS) entry which is preliminary data.</text>
</comment>
<dbReference type="EMBL" id="PDDY01000004">
    <property type="protein sequence ID" value="PEH36675.1"/>
    <property type="molecule type" value="Genomic_DNA"/>
</dbReference>
<dbReference type="SMART" id="SM00387">
    <property type="entry name" value="HATPase_c"/>
    <property type="match status" value="1"/>
</dbReference>
<sequence length="286" mass="29142">MDMPRIAAASASALPEPGPAPARSANALAVIPTAAASSPSPVAPAPDARLAAFSAELAAELAAADETARRRLARELHDGLGADLTGLRFAFANLDTWLPEQAPEGCRRALALAQQALDAAFDSYRRALDEAAPALDAGLVGTLSGWVGAFGARTRLRTSVVCAADARLAQLAGDNALAVFRVAQEALANIARHARAQAADVRLEAGATHLELIVADDGRGFAAAGADRDAEAPGGRGLGHMRARCAAFGGTLAHQPREGGGTVLRARFAWDALLAAPRASAHASGC</sequence>
<dbReference type="PANTHER" id="PTHR24421:SF58">
    <property type="entry name" value="SIGNAL TRANSDUCTION HISTIDINE-PROTEIN KINASE_PHOSPHATASE UHPB"/>
    <property type="match status" value="1"/>
</dbReference>
<dbReference type="InterPro" id="IPR003594">
    <property type="entry name" value="HATPase_dom"/>
</dbReference>
<proteinExistence type="predicted"/>
<dbReference type="InterPro" id="IPR050482">
    <property type="entry name" value="Sensor_HK_TwoCompSys"/>
</dbReference>
<dbReference type="GO" id="GO:0000155">
    <property type="term" value="F:phosphorelay sensor kinase activity"/>
    <property type="evidence" value="ECO:0007669"/>
    <property type="project" value="InterPro"/>
</dbReference>
<dbReference type="CDD" id="cd16917">
    <property type="entry name" value="HATPase_UhpB-NarQ-NarX-like"/>
    <property type="match status" value="1"/>
</dbReference>
<feature type="domain" description="Histidine kinase/HSP90-like ATPase" evidence="5">
    <location>
        <begin position="174"/>
        <end position="274"/>
    </location>
</feature>
<organism evidence="6 7">
    <name type="scientific">Burkholderia gladioli</name>
    <name type="common">Pseudomonas marginata</name>
    <name type="synonym">Phytomonas marginata</name>
    <dbReference type="NCBI Taxonomy" id="28095"/>
    <lineage>
        <taxon>Bacteria</taxon>
        <taxon>Pseudomonadati</taxon>
        <taxon>Pseudomonadota</taxon>
        <taxon>Betaproteobacteria</taxon>
        <taxon>Burkholderiales</taxon>
        <taxon>Burkholderiaceae</taxon>
        <taxon>Burkholderia</taxon>
    </lineage>
</organism>
<keyword evidence="2 6" id="KW-0418">Kinase</keyword>
<evidence type="ECO:0000313" key="7">
    <source>
        <dbReference type="Proteomes" id="UP000220629"/>
    </source>
</evidence>
<dbReference type="Pfam" id="PF07730">
    <property type="entry name" value="HisKA_3"/>
    <property type="match status" value="1"/>
</dbReference>
<dbReference type="GO" id="GO:0016020">
    <property type="term" value="C:membrane"/>
    <property type="evidence" value="ECO:0007669"/>
    <property type="project" value="InterPro"/>
</dbReference>
<dbReference type="SUPFAM" id="SSF55874">
    <property type="entry name" value="ATPase domain of HSP90 chaperone/DNA topoisomerase II/histidine kinase"/>
    <property type="match status" value="1"/>
</dbReference>
<name>A0A2A7S042_BURGA</name>
<dbReference type="Pfam" id="PF02518">
    <property type="entry name" value="HATPase_c"/>
    <property type="match status" value="1"/>
</dbReference>
<dbReference type="InterPro" id="IPR036890">
    <property type="entry name" value="HATPase_C_sf"/>
</dbReference>
<dbReference type="AlphaFoldDB" id="A0A2A7S042"/>
<evidence type="ECO:0000256" key="4">
    <source>
        <dbReference type="SAM" id="MobiDB-lite"/>
    </source>
</evidence>
<evidence type="ECO:0000313" key="6">
    <source>
        <dbReference type="EMBL" id="PEH36675.1"/>
    </source>
</evidence>
<keyword evidence="3" id="KW-0902">Two-component regulatory system</keyword>
<protein>
    <submittedName>
        <fullName evidence="6">Sensor histidine kinase</fullName>
    </submittedName>
</protein>
<keyword evidence="1" id="KW-0808">Transferase</keyword>
<reference evidence="7" key="1">
    <citation type="submission" date="2017-09" db="EMBL/GenBank/DDBJ databases">
        <title>FDA dAtabase for Regulatory Grade micrObial Sequences (FDA-ARGOS): Supporting development and validation of Infectious Disease Dx tests.</title>
        <authorList>
            <person name="Minogue T."/>
            <person name="Wolcott M."/>
            <person name="Wasieloski L."/>
            <person name="Aguilar W."/>
            <person name="Moore D."/>
            <person name="Tallon L."/>
            <person name="Sadzewicz L."/>
            <person name="Ott S."/>
            <person name="Zhao X."/>
            <person name="Nagaraj S."/>
            <person name="Vavikolanu K."/>
            <person name="Aluvathingal J."/>
            <person name="Nadendla S."/>
            <person name="Sichtig H."/>
        </authorList>
    </citation>
    <scope>NUCLEOTIDE SEQUENCE [LARGE SCALE GENOMIC DNA]</scope>
    <source>
        <strain evidence="7">FDAARGOS_390</strain>
    </source>
</reference>
<accession>A0A2A7S042</accession>
<dbReference type="Gene3D" id="3.30.565.10">
    <property type="entry name" value="Histidine kinase-like ATPase, C-terminal domain"/>
    <property type="match status" value="1"/>
</dbReference>
<dbReference type="RefSeq" id="WP_098153520.1">
    <property type="nucleotide sequence ID" value="NZ_CADEQB010000007.1"/>
</dbReference>
<feature type="region of interest" description="Disordered" evidence="4">
    <location>
        <begin position="1"/>
        <end position="22"/>
    </location>
</feature>
<evidence type="ECO:0000256" key="1">
    <source>
        <dbReference type="ARBA" id="ARBA00022679"/>
    </source>
</evidence>
<evidence type="ECO:0000259" key="5">
    <source>
        <dbReference type="SMART" id="SM00387"/>
    </source>
</evidence>
<evidence type="ECO:0000256" key="2">
    <source>
        <dbReference type="ARBA" id="ARBA00022777"/>
    </source>
</evidence>
<dbReference type="Gene3D" id="1.20.5.1930">
    <property type="match status" value="1"/>
</dbReference>
<dbReference type="Proteomes" id="UP000220629">
    <property type="component" value="Unassembled WGS sequence"/>
</dbReference>
<evidence type="ECO:0000256" key="3">
    <source>
        <dbReference type="ARBA" id="ARBA00023012"/>
    </source>
</evidence>
<gene>
    <name evidence="6" type="ORF">CRM94_18855</name>
</gene>
<dbReference type="GO" id="GO:0046983">
    <property type="term" value="F:protein dimerization activity"/>
    <property type="evidence" value="ECO:0007669"/>
    <property type="project" value="InterPro"/>
</dbReference>
<dbReference type="InterPro" id="IPR011712">
    <property type="entry name" value="Sig_transdc_His_kin_sub3_dim/P"/>
</dbReference>